<dbReference type="AlphaFoldDB" id="A0A4T9T8K4"/>
<dbReference type="Proteomes" id="UP000309454">
    <property type="component" value="Unassembled WGS sequence"/>
</dbReference>
<dbReference type="Pfam" id="PF18851">
    <property type="entry name" value="baeRF_family8"/>
    <property type="match status" value="1"/>
</dbReference>
<evidence type="ECO:0000256" key="1">
    <source>
        <dbReference type="SAM" id="MobiDB-lite"/>
    </source>
</evidence>
<sequence length="412" mass="47273">MKDARTELRDSVIVLDHFDPKAYENAEPPLVSIYLPIHRTQREDRRDEWDMIEFKDLKEEAERTLRKKFPKEEDWAGIAERLNYLLEKEDLPLWVNAGKSLGLFITNGNVFAFNLEFDVKPAVVVSDTFYVKPLLRNWQYGTQYYILELGNDRFSWVKGNRNGVKRQHLPQEVHDYFSQLFANSDDTVADMRKDEEGSLDYITLEGHLSPYHDRKSRKEVSQEEFEKFARYVNKAVDDYLVDKDTTPIILCCAPEHVSFFRKISTLRHLLPVGIEKDPAGLDGKMLLEDALTIMDTQREANVKQVLEQYALDASKGRATDDYNAIALALLERKVSVLLVQEGKDIPGTYDPKTGEMFFDPAGDPKDDLNEDPASPDLVDAFAQAALAQDAHIYVLPAEKMPVDRGVAAIYRY</sequence>
<protein>
    <recommendedName>
        <fullName evidence="2">Bacterial archaeo-eukaryotic release factor family 8 domain-containing protein</fullName>
    </recommendedName>
</protein>
<accession>A0A4T9T8K4</accession>
<evidence type="ECO:0000313" key="3">
    <source>
        <dbReference type="EMBL" id="TJW11171.1"/>
    </source>
</evidence>
<evidence type="ECO:0000259" key="2">
    <source>
        <dbReference type="Pfam" id="PF18851"/>
    </source>
</evidence>
<reference evidence="3 4" key="1">
    <citation type="submission" date="2019-04" db="EMBL/GenBank/DDBJ databases">
        <title>Microbes associate with the intestines of laboratory mice.</title>
        <authorList>
            <person name="Navarre W."/>
            <person name="Wong E."/>
            <person name="Huang K.C."/>
            <person name="Tropini C."/>
            <person name="Ng K."/>
            <person name="Yu B."/>
        </authorList>
    </citation>
    <scope>NUCLEOTIDE SEQUENCE [LARGE SCALE GENOMIC DNA]</scope>
    <source>
        <strain evidence="3 4">NM48_B13</strain>
    </source>
</reference>
<dbReference type="InterPro" id="IPR040830">
    <property type="entry name" value="Bact_RF_family8"/>
</dbReference>
<organism evidence="3 4">
    <name type="scientific">Parvibacter caecicola</name>
    <dbReference type="NCBI Taxonomy" id="747645"/>
    <lineage>
        <taxon>Bacteria</taxon>
        <taxon>Bacillati</taxon>
        <taxon>Actinomycetota</taxon>
        <taxon>Coriobacteriia</taxon>
        <taxon>Coriobacteriales</taxon>
        <taxon>Coriobacteriaceae</taxon>
        <taxon>Parvibacter</taxon>
    </lineage>
</organism>
<dbReference type="EMBL" id="SSTM01000002">
    <property type="protein sequence ID" value="TJW11171.1"/>
    <property type="molecule type" value="Genomic_DNA"/>
</dbReference>
<dbReference type="RefSeq" id="WP_136845392.1">
    <property type="nucleotide sequence ID" value="NZ_SSTM01000002.1"/>
</dbReference>
<gene>
    <name evidence="3" type="ORF">E5982_02805</name>
</gene>
<feature type="region of interest" description="Disordered" evidence="1">
    <location>
        <begin position="350"/>
        <end position="373"/>
    </location>
</feature>
<evidence type="ECO:0000313" key="4">
    <source>
        <dbReference type="Proteomes" id="UP000309454"/>
    </source>
</evidence>
<keyword evidence="4" id="KW-1185">Reference proteome</keyword>
<feature type="domain" description="Bacterial archaeo-eukaryotic release factor family 8" evidence="2">
    <location>
        <begin position="143"/>
        <end position="301"/>
    </location>
</feature>
<comment type="caution">
    <text evidence="3">The sequence shown here is derived from an EMBL/GenBank/DDBJ whole genome shotgun (WGS) entry which is preliminary data.</text>
</comment>
<proteinExistence type="predicted"/>
<name>A0A4T9T8K4_9ACTN</name>
<dbReference type="OrthoDB" id="242138at2"/>